<dbReference type="EMBL" id="CZQE01000292">
    <property type="protein sequence ID" value="CUS45709.1"/>
    <property type="molecule type" value="Genomic_DNA"/>
</dbReference>
<evidence type="ECO:0000256" key="1">
    <source>
        <dbReference type="ARBA" id="ARBA00006817"/>
    </source>
</evidence>
<dbReference type="Pfam" id="PF08327">
    <property type="entry name" value="AHSA1"/>
    <property type="match status" value="1"/>
</dbReference>
<dbReference type="InterPro" id="IPR023393">
    <property type="entry name" value="START-like_dom_sf"/>
</dbReference>
<keyword evidence="3" id="KW-0472">Membrane</keyword>
<dbReference type="Gene3D" id="3.30.530.20">
    <property type="match status" value="1"/>
</dbReference>
<dbReference type="InterPro" id="IPR013538">
    <property type="entry name" value="ASHA1/2-like_C"/>
</dbReference>
<evidence type="ECO:0000313" key="3">
    <source>
        <dbReference type="EMBL" id="CUS45709.1"/>
    </source>
</evidence>
<dbReference type="CDD" id="cd08900">
    <property type="entry name" value="SRPBCC_CalC_Aha1-like_7"/>
    <property type="match status" value="1"/>
</dbReference>
<feature type="domain" description="Activator of Hsp90 ATPase homologue 1/2-like C-terminal" evidence="2">
    <location>
        <begin position="19"/>
        <end position="155"/>
    </location>
</feature>
<protein>
    <submittedName>
        <fullName evidence="3">Probable glutathione S-transferase-related transmembrane protein</fullName>
        <ecNumber evidence="3">2.5.1.18</ecNumber>
    </submittedName>
</protein>
<proteinExistence type="inferred from homology"/>
<dbReference type="SUPFAM" id="SSF55961">
    <property type="entry name" value="Bet v1-like"/>
    <property type="match status" value="1"/>
</dbReference>
<name>A0A160TPV8_9ZZZZ</name>
<keyword evidence="3" id="KW-0812">Transmembrane</keyword>
<accession>A0A160TPV8</accession>
<keyword evidence="3" id="KW-0808">Transferase</keyword>
<organism evidence="3">
    <name type="scientific">hydrothermal vent metagenome</name>
    <dbReference type="NCBI Taxonomy" id="652676"/>
    <lineage>
        <taxon>unclassified sequences</taxon>
        <taxon>metagenomes</taxon>
        <taxon>ecological metagenomes</taxon>
    </lineage>
</organism>
<evidence type="ECO:0000259" key="2">
    <source>
        <dbReference type="Pfam" id="PF08327"/>
    </source>
</evidence>
<dbReference type="AlphaFoldDB" id="A0A160TPV8"/>
<comment type="similarity">
    <text evidence="1">Belongs to the AHA1 family.</text>
</comment>
<reference evidence="3" key="1">
    <citation type="submission" date="2015-10" db="EMBL/GenBank/DDBJ databases">
        <authorList>
            <person name="Gilbert D.G."/>
        </authorList>
    </citation>
    <scope>NUCLEOTIDE SEQUENCE</scope>
</reference>
<sequence>MEPQPVLPSTFVIERRYPASRERVFAALSREDQKRRWYADRDGREGTEFEMDFRVGGRSISRTRMGADTPFEGVELVSEEYFHNIVPDRRIVSAATMTLGGRPISVALLTIELVATDSGTDLICTHQAVFLEGADGPEMREHGWRVLFDRLGAILPEA</sequence>
<gene>
    <name evidence="3" type="ORF">MGWOODY_Smn2891</name>
</gene>
<dbReference type="EC" id="2.5.1.18" evidence="3"/>
<dbReference type="GO" id="GO:0004364">
    <property type="term" value="F:glutathione transferase activity"/>
    <property type="evidence" value="ECO:0007669"/>
    <property type="project" value="UniProtKB-EC"/>
</dbReference>